<dbReference type="EMBL" id="JACHFD010000005">
    <property type="protein sequence ID" value="MBB5351227.1"/>
    <property type="molecule type" value="Genomic_DNA"/>
</dbReference>
<feature type="coiled-coil region" evidence="1">
    <location>
        <begin position="35"/>
        <end position="62"/>
    </location>
</feature>
<proteinExistence type="predicted"/>
<comment type="caution">
    <text evidence="3">The sequence shown here is derived from an EMBL/GenBank/DDBJ whole genome shotgun (WGS) entry which is preliminary data.</text>
</comment>
<gene>
    <name evidence="3" type="ORF">HNR46_001461</name>
</gene>
<dbReference type="AlphaFoldDB" id="A0A840UYK7"/>
<evidence type="ECO:0000256" key="2">
    <source>
        <dbReference type="SAM" id="MobiDB-lite"/>
    </source>
</evidence>
<dbReference type="Proteomes" id="UP000557717">
    <property type="component" value="Unassembled WGS sequence"/>
</dbReference>
<dbReference type="RefSeq" id="WP_184017208.1">
    <property type="nucleotide sequence ID" value="NZ_JACHFD010000005.1"/>
</dbReference>
<protein>
    <submittedName>
        <fullName evidence="3">Uncharacterized protein</fullName>
    </submittedName>
</protein>
<keyword evidence="4" id="KW-1185">Reference proteome</keyword>
<keyword evidence="1" id="KW-0175">Coiled coil</keyword>
<sequence>MRPPTLLALLVGAATGAGGLLQGLQWKKAADTGLQEENATRIRELESEIQLLRSENDSLRSLAQGGGEIEVPTALEHYVEDALGLEFRSSPVVHRVAFEELRGRVIASIESRFPPNSLDHRQQAWRLMGLLGPDDLFAPQLAATRSLGARSWFDDQTGDGWVTDQYEPTSIPDQGALLRVLVRILLHQHYPPAPGYSGDEPDRSREALHHGTALALENRFLARQALGIGFTGSQNRNNDAGDLLASLPAYIRGLATFPSRVGLPFAERHLNRDALAPVLHSPPLLTAQLYPQPGETPIALEFPELSGTLVLEESAGRLGLELWLETLNPGDAPWLEPAAAWKGDRYRLVARSDTQLDLDWEIELATPDAATRVAEAGRIMAGFLAQSDTDPAEGETAIAPDGSRISVETPTPTRVRFTHHSPE</sequence>
<evidence type="ECO:0000256" key="1">
    <source>
        <dbReference type="SAM" id="Coils"/>
    </source>
</evidence>
<evidence type="ECO:0000313" key="3">
    <source>
        <dbReference type="EMBL" id="MBB5351227.1"/>
    </source>
</evidence>
<feature type="region of interest" description="Disordered" evidence="2">
    <location>
        <begin position="388"/>
        <end position="423"/>
    </location>
</feature>
<reference evidence="3 4" key="1">
    <citation type="submission" date="2020-08" db="EMBL/GenBank/DDBJ databases">
        <title>Genomic Encyclopedia of Type Strains, Phase IV (KMG-IV): sequencing the most valuable type-strain genomes for metagenomic binning, comparative biology and taxonomic classification.</title>
        <authorList>
            <person name="Goeker M."/>
        </authorList>
    </citation>
    <scope>NUCLEOTIDE SEQUENCE [LARGE SCALE GENOMIC DNA]</scope>
    <source>
        <strain evidence="3 4">YC6886</strain>
    </source>
</reference>
<name>A0A840UYK7_9BACT</name>
<evidence type="ECO:0000313" key="4">
    <source>
        <dbReference type="Proteomes" id="UP000557717"/>
    </source>
</evidence>
<organism evidence="3 4">
    <name type="scientific">Haloferula luteola</name>
    <dbReference type="NCBI Taxonomy" id="595692"/>
    <lineage>
        <taxon>Bacteria</taxon>
        <taxon>Pseudomonadati</taxon>
        <taxon>Verrucomicrobiota</taxon>
        <taxon>Verrucomicrobiia</taxon>
        <taxon>Verrucomicrobiales</taxon>
        <taxon>Verrucomicrobiaceae</taxon>
        <taxon>Haloferula</taxon>
    </lineage>
</organism>
<accession>A0A840UYK7</accession>